<dbReference type="OrthoDB" id="545294at2759"/>
<evidence type="ECO:0000313" key="3">
    <source>
        <dbReference type="Proteomes" id="UP000612055"/>
    </source>
</evidence>
<dbReference type="AlphaFoldDB" id="A0A835YE13"/>
<evidence type="ECO:0000313" key="2">
    <source>
        <dbReference type="EMBL" id="KAG2499897.1"/>
    </source>
</evidence>
<dbReference type="Proteomes" id="UP000612055">
    <property type="component" value="Unassembled WGS sequence"/>
</dbReference>
<dbReference type="Gene3D" id="2.90.10.10">
    <property type="entry name" value="Bulb-type lectin domain"/>
    <property type="match status" value="2"/>
</dbReference>
<dbReference type="InterPro" id="IPR036426">
    <property type="entry name" value="Bulb-type_lectin_dom_sf"/>
</dbReference>
<organism evidence="2 3">
    <name type="scientific">Edaphochlamys debaryana</name>
    <dbReference type="NCBI Taxonomy" id="47281"/>
    <lineage>
        <taxon>Eukaryota</taxon>
        <taxon>Viridiplantae</taxon>
        <taxon>Chlorophyta</taxon>
        <taxon>core chlorophytes</taxon>
        <taxon>Chlorophyceae</taxon>
        <taxon>CS clade</taxon>
        <taxon>Chlamydomonadales</taxon>
        <taxon>Chlamydomonadales incertae sedis</taxon>
        <taxon>Edaphochlamys</taxon>
    </lineage>
</organism>
<dbReference type="PROSITE" id="PS50927">
    <property type="entry name" value="BULB_LECTIN"/>
    <property type="match status" value="1"/>
</dbReference>
<dbReference type="SUPFAM" id="SSF51110">
    <property type="entry name" value="alpha-D-mannose-specific plant lectins"/>
    <property type="match status" value="1"/>
</dbReference>
<dbReference type="SMART" id="SM00108">
    <property type="entry name" value="B_lectin"/>
    <property type="match status" value="1"/>
</dbReference>
<feature type="domain" description="Bulb-type lectin" evidence="1">
    <location>
        <begin position="119"/>
        <end position="237"/>
    </location>
</feature>
<proteinExistence type="predicted"/>
<protein>
    <recommendedName>
        <fullName evidence="1">Bulb-type lectin domain-containing protein</fullName>
    </recommendedName>
</protein>
<gene>
    <name evidence="2" type="ORF">HYH03_002185</name>
</gene>
<sequence length="237" mass="26069">MSLSLEAKRELNDTIQALSLAADDSKSFVVSVVEAAARGLPTSNILCNDRALARRRALYNDSPGNGSVFQGRAFHVSAFEYGHFEAADESLATWACHGDSMRCGPFVTFPRCRRGDTLWTSAERGDELRAYDVLTSGNGRYTAIMQFDGNFVVYEDCQPNPWGQGAIWNTFTCGHGSYPHTLTLQADGNLVLTDRFRSALWRSRSGGSARGPFRLCMQDDGALVLYDSWGGAVWSSR</sequence>
<comment type="caution">
    <text evidence="2">The sequence shown here is derived from an EMBL/GenBank/DDBJ whole genome shotgun (WGS) entry which is preliminary data.</text>
</comment>
<dbReference type="EMBL" id="JAEHOE010000005">
    <property type="protein sequence ID" value="KAG2499897.1"/>
    <property type="molecule type" value="Genomic_DNA"/>
</dbReference>
<dbReference type="InterPro" id="IPR001480">
    <property type="entry name" value="Bulb-type_lectin_dom"/>
</dbReference>
<evidence type="ECO:0000259" key="1">
    <source>
        <dbReference type="PROSITE" id="PS50927"/>
    </source>
</evidence>
<name>A0A835YE13_9CHLO</name>
<keyword evidence="3" id="KW-1185">Reference proteome</keyword>
<accession>A0A835YE13</accession>
<reference evidence="2" key="1">
    <citation type="journal article" date="2020" name="bioRxiv">
        <title>Comparative genomics of Chlamydomonas.</title>
        <authorList>
            <person name="Craig R.J."/>
            <person name="Hasan A.R."/>
            <person name="Ness R.W."/>
            <person name="Keightley P.D."/>
        </authorList>
    </citation>
    <scope>NUCLEOTIDE SEQUENCE</scope>
    <source>
        <strain evidence="2">CCAP 11/70</strain>
    </source>
</reference>